<feature type="non-terminal residue" evidence="1">
    <location>
        <position position="333"/>
    </location>
</feature>
<evidence type="ECO:0000313" key="2">
    <source>
        <dbReference type="Proteomes" id="UP000736672"/>
    </source>
</evidence>
<dbReference type="Proteomes" id="UP000736672">
    <property type="component" value="Unassembled WGS sequence"/>
</dbReference>
<sequence>PTPKMDSDDDIRKRFPISSYSDERAAIALETRPPLRLTGGGNSGLDCLIIVLRRIYSHSMLGPNGLATKEWFSPAESENPILAHAWHMFGKGKEEKERALEAKVVLIRSLQDMGMIGMESFCELDRSTLMARTFWGQDEMVLFSPRFDVRTLELLPCTKQEKGEKSLVKVYHQIGVQTLQGRFEELFGDYTEGDQCIMSLPARPEIIRVEYRPAEDPNDRPPFHSFRLVDFPAWTFHDTNDDPYFAMAGRVPYTLIAVVRHRDEPTGKDSVRTYSANGANIVPEYEPREYTPGKWSLEDAEPHTYTLFYGRSHPNMLPLPPLPELDNRVVNFD</sequence>
<dbReference type="EMBL" id="JAGTJS010000009">
    <property type="protein sequence ID" value="KAH7258732.1"/>
    <property type="molecule type" value="Genomic_DNA"/>
</dbReference>
<dbReference type="OrthoDB" id="5103079at2759"/>
<dbReference type="AlphaFoldDB" id="A0A9P9KDP8"/>
<name>A0A9P9KDP8_FUSSL</name>
<protein>
    <submittedName>
        <fullName evidence="1">Uncharacterized protein</fullName>
    </submittedName>
</protein>
<gene>
    <name evidence="1" type="ORF">B0J15DRAFT_363077</name>
</gene>
<evidence type="ECO:0000313" key="1">
    <source>
        <dbReference type="EMBL" id="KAH7258732.1"/>
    </source>
</evidence>
<feature type="non-terminal residue" evidence="1">
    <location>
        <position position="1"/>
    </location>
</feature>
<proteinExistence type="predicted"/>
<comment type="caution">
    <text evidence="1">The sequence shown here is derived from an EMBL/GenBank/DDBJ whole genome shotgun (WGS) entry which is preliminary data.</text>
</comment>
<reference evidence="1" key="1">
    <citation type="journal article" date="2021" name="Nat. Commun.">
        <title>Genetic determinants of endophytism in the Arabidopsis root mycobiome.</title>
        <authorList>
            <person name="Mesny F."/>
            <person name="Miyauchi S."/>
            <person name="Thiergart T."/>
            <person name="Pickel B."/>
            <person name="Atanasova L."/>
            <person name="Karlsson M."/>
            <person name="Huettel B."/>
            <person name="Barry K.W."/>
            <person name="Haridas S."/>
            <person name="Chen C."/>
            <person name="Bauer D."/>
            <person name="Andreopoulos W."/>
            <person name="Pangilinan J."/>
            <person name="LaButti K."/>
            <person name="Riley R."/>
            <person name="Lipzen A."/>
            <person name="Clum A."/>
            <person name="Drula E."/>
            <person name="Henrissat B."/>
            <person name="Kohler A."/>
            <person name="Grigoriev I.V."/>
            <person name="Martin F.M."/>
            <person name="Hacquard S."/>
        </authorList>
    </citation>
    <scope>NUCLEOTIDE SEQUENCE</scope>
    <source>
        <strain evidence="1">FSSC 5 MPI-SDFR-AT-0091</strain>
    </source>
</reference>
<accession>A0A9P9KDP8</accession>
<keyword evidence="2" id="KW-1185">Reference proteome</keyword>
<organism evidence="1 2">
    <name type="scientific">Fusarium solani</name>
    <name type="common">Filamentous fungus</name>
    <dbReference type="NCBI Taxonomy" id="169388"/>
    <lineage>
        <taxon>Eukaryota</taxon>
        <taxon>Fungi</taxon>
        <taxon>Dikarya</taxon>
        <taxon>Ascomycota</taxon>
        <taxon>Pezizomycotina</taxon>
        <taxon>Sordariomycetes</taxon>
        <taxon>Hypocreomycetidae</taxon>
        <taxon>Hypocreales</taxon>
        <taxon>Nectriaceae</taxon>
        <taxon>Fusarium</taxon>
        <taxon>Fusarium solani species complex</taxon>
    </lineage>
</organism>